<evidence type="ECO:0000313" key="3">
    <source>
        <dbReference type="Proteomes" id="UP000634229"/>
    </source>
</evidence>
<proteinExistence type="predicted"/>
<comment type="caution">
    <text evidence="2">The sequence shown here is derived from an EMBL/GenBank/DDBJ whole genome shotgun (WGS) entry which is preliminary data.</text>
</comment>
<protein>
    <submittedName>
        <fullName evidence="2">Uncharacterized protein</fullName>
    </submittedName>
</protein>
<organism evidence="2 3">
    <name type="scientific">Streptomyces coffeae</name>
    <dbReference type="NCBI Taxonomy" id="621382"/>
    <lineage>
        <taxon>Bacteria</taxon>
        <taxon>Bacillati</taxon>
        <taxon>Actinomycetota</taxon>
        <taxon>Actinomycetes</taxon>
        <taxon>Kitasatosporales</taxon>
        <taxon>Streptomycetaceae</taxon>
        <taxon>Streptomyces</taxon>
    </lineage>
</organism>
<evidence type="ECO:0000313" key="2">
    <source>
        <dbReference type="EMBL" id="MBL1096105.1"/>
    </source>
</evidence>
<reference evidence="2 3" key="1">
    <citation type="submission" date="2021-01" db="EMBL/GenBank/DDBJ databases">
        <title>WGS of actinomycetes isolated from Thailand.</title>
        <authorList>
            <person name="Thawai C."/>
        </authorList>
    </citation>
    <scope>NUCLEOTIDE SEQUENCE [LARGE SCALE GENOMIC DNA]</scope>
    <source>
        <strain evidence="2 3">CA1R205</strain>
    </source>
</reference>
<dbReference type="Proteomes" id="UP000634229">
    <property type="component" value="Unassembled WGS sequence"/>
</dbReference>
<name>A0ABS1N836_9ACTN</name>
<dbReference type="EMBL" id="JAERRF010000003">
    <property type="protein sequence ID" value="MBL1096105.1"/>
    <property type="molecule type" value="Genomic_DNA"/>
</dbReference>
<accession>A0ABS1N836</accession>
<feature type="compositionally biased region" description="Basic and acidic residues" evidence="1">
    <location>
        <begin position="26"/>
        <end position="37"/>
    </location>
</feature>
<feature type="compositionally biased region" description="Acidic residues" evidence="1">
    <location>
        <begin position="70"/>
        <end position="85"/>
    </location>
</feature>
<evidence type="ECO:0000256" key="1">
    <source>
        <dbReference type="SAM" id="MobiDB-lite"/>
    </source>
</evidence>
<keyword evidence="3" id="KW-1185">Reference proteome</keyword>
<sequence>MHTAAGTDPGYIPGLTSPRPADGEEETPKDTAERTSEDVVEEDTETDAEDEEATDADDAEEDADAHAEDDAAEDEAEDAEEDDGDGPVFEASDHRGGIVARRAGVTLRMDGEECQFGWDEIGAVEVDTPRFKKRLSVTVYATNRRWYEAEVQPSSRSLLKTWTEELDAVLDAYFDDAKPDTESDATADAGKAAADDGEK</sequence>
<feature type="region of interest" description="Disordered" evidence="1">
    <location>
        <begin position="177"/>
        <end position="199"/>
    </location>
</feature>
<feature type="region of interest" description="Disordered" evidence="1">
    <location>
        <begin position="1"/>
        <end position="97"/>
    </location>
</feature>
<feature type="compositionally biased region" description="Acidic residues" evidence="1">
    <location>
        <begin position="38"/>
        <end position="63"/>
    </location>
</feature>
<gene>
    <name evidence="2" type="ORF">JK363_05385</name>
</gene>